<evidence type="ECO:0000313" key="14">
    <source>
        <dbReference type="EMBL" id="GAA4793932.1"/>
    </source>
</evidence>
<sequence length="187" mass="21729">MKKTLTLTFIVIITIALTYALIHYIGMQGFSFAFSLNFLLMACVLTFTEALKSQLVSPYFNEKEWERKGKIYEFVGINLYRKLLVGIGWEKLNKKSKPAKKNTDVLIQLHYKTKQDELGHIIIFIIVLGFSIFVAVKFGIVKSLWLFIMNVLLNLYPILLQRYNRPRITRAINISKYSDKSIRIARA</sequence>
<feature type="transmembrane region" description="Helical" evidence="13">
    <location>
        <begin position="30"/>
        <end position="51"/>
    </location>
</feature>
<evidence type="ECO:0000256" key="9">
    <source>
        <dbReference type="ARBA" id="ARBA00023588"/>
    </source>
</evidence>
<comment type="similarity">
    <text evidence="10">Belongs to the acyltransferase CrtO family.</text>
</comment>
<dbReference type="Proteomes" id="UP001501411">
    <property type="component" value="Unassembled WGS sequence"/>
</dbReference>
<keyword evidence="6 13" id="KW-1133">Transmembrane helix</keyword>
<evidence type="ECO:0000256" key="10">
    <source>
        <dbReference type="ARBA" id="ARBA00023603"/>
    </source>
</evidence>
<keyword evidence="5" id="KW-0732">Signal</keyword>
<evidence type="ECO:0000256" key="7">
    <source>
        <dbReference type="ARBA" id="ARBA00023136"/>
    </source>
</evidence>
<protein>
    <recommendedName>
        <fullName evidence="11">Glycosyl-4,4'-diaponeurosporenoate acyltransferase</fullName>
    </recommendedName>
</protein>
<evidence type="ECO:0000256" key="2">
    <source>
        <dbReference type="ARBA" id="ARBA00022475"/>
    </source>
</evidence>
<reference evidence="15" key="1">
    <citation type="journal article" date="2019" name="Int. J. Syst. Evol. Microbiol.">
        <title>The Global Catalogue of Microorganisms (GCM) 10K type strain sequencing project: providing services to taxonomists for standard genome sequencing and annotation.</title>
        <authorList>
            <consortium name="The Broad Institute Genomics Platform"/>
            <consortium name="The Broad Institute Genome Sequencing Center for Infectious Disease"/>
            <person name="Wu L."/>
            <person name="Ma J."/>
        </authorList>
    </citation>
    <scope>NUCLEOTIDE SEQUENCE [LARGE SCALE GENOMIC DNA]</scope>
    <source>
        <strain evidence="15">JCM 18200</strain>
    </source>
</reference>
<proteinExistence type="inferred from homology"/>
<organism evidence="14 15">
    <name type="scientific">Olivibacter ginsenosidimutans</name>
    <dbReference type="NCBI Taxonomy" id="1176537"/>
    <lineage>
        <taxon>Bacteria</taxon>
        <taxon>Pseudomonadati</taxon>
        <taxon>Bacteroidota</taxon>
        <taxon>Sphingobacteriia</taxon>
        <taxon>Sphingobacteriales</taxon>
        <taxon>Sphingobacteriaceae</taxon>
        <taxon>Olivibacter</taxon>
    </lineage>
</organism>
<evidence type="ECO:0000256" key="5">
    <source>
        <dbReference type="ARBA" id="ARBA00022729"/>
    </source>
</evidence>
<evidence type="ECO:0000313" key="15">
    <source>
        <dbReference type="Proteomes" id="UP001501411"/>
    </source>
</evidence>
<comment type="pathway">
    <text evidence="9">Carotenoid biosynthesis; staphyloxanthin biosynthesis; staphyloxanthin from farnesyl diphosphate: step 5/5.</text>
</comment>
<evidence type="ECO:0000256" key="8">
    <source>
        <dbReference type="ARBA" id="ARBA00023315"/>
    </source>
</evidence>
<dbReference type="Pfam" id="PF18927">
    <property type="entry name" value="CrtO"/>
    <property type="match status" value="1"/>
</dbReference>
<feature type="transmembrane region" description="Helical" evidence="13">
    <location>
        <begin position="144"/>
        <end position="160"/>
    </location>
</feature>
<dbReference type="RefSeq" id="WP_345231919.1">
    <property type="nucleotide sequence ID" value="NZ_BAABIQ010000034.1"/>
</dbReference>
<keyword evidence="8" id="KW-0012">Acyltransferase</keyword>
<evidence type="ECO:0000256" key="1">
    <source>
        <dbReference type="ARBA" id="ARBA00004162"/>
    </source>
</evidence>
<evidence type="ECO:0000256" key="6">
    <source>
        <dbReference type="ARBA" id="ARBA00022989"/>
    </source>
</evidence>
<keyword evidence="3" id="KW-0808">Transferase</keyword>
<evidence type="ECO:0000256" key="3">
    <source>
        <dbReference type="ARBA" id="ARBA00022679"/>
    </source>
</evidence>
<keyword evidence="15" id="KW-1185">Reference proteome</keyword>
<evidence type="ECO:0000256" key="4">
    <source>
        <dbReference type="ARBA" id="ARBA00022692"/>
    </source>
</evidence>
<evidence type="ECO:0000256" key="12">
    <source>
        <dbReference type="ARBA" id="ARBA00025324"/>
    </source>
</evidence>
<keyword evidence="7 13" id="KW-0472">Membrane</keyword>
<evidence type="ECO:0000256" key="11">
    <source>
        <dbReference type="ARBA" id="ARBA00023667"/>
    </source>
</evidence>
<gene>
    <name evidence="14" type="ORF">GCM10023231_22880</name>
</gene>
<dbReference type="EMBL" id="BAABIQ010000034">
    <property type="protein sequence ID" value="GAA4793932.1"/>
    <property type="molecule type" value="Genomic_DNA"/>
</dbReference>
<feature type="transmembrane region" description="Helical" evidence="13">
    <location>
        <begin position="118"/>
        <end position="138"/>
    </location>
</feature>
<keyword evidence="4 13" id="KW-0812">Transmembrane</keyword>
<comment type="subcellular location">
    <subcellularLocation>
        <location evidence="1">Cell membrane</location>
        <topology evidence="1">Single-pass membrane protein</topology>
    </subcellularLocation>
</comment>
<evidence type="ECO:0000256" key="13">
    <source>
        <dbReference type="SAM" id="Phobius"/>
    </source>
</evidence>
<comment type="function">
    <text evidence="12">Catalyzes the acylation of glycosyl-4,4'-diaponeurosporenoate, i.e. the esterification of glucose at the C6'' position with the carboxyl group of the C(15) fatty acid 12-methyltetradecanoic acid, to yield staphyloxanthin. This is the last step in the biosynthesis of this orange pigment, present in most staphylococci strains.</text>
</comment>
<name>A0ABP9BDE1_9SPHI</name>
<comment type="caution">
    <text evidence="14">The sequence shown here is derived from an EMBL/GenBank/DDBJ whole genome shotgun (WGS) entry which is preliminary data.</text>
</comment>
<dbReference type="InterPro" id="IPR044021">
    <property type="entry name" value="CrtO"/>
</dbReference>
<keyword evidence="2" id="KW-1003">Cell membrane</keyword>
<accession>A0ABP9BDE1</accession>